<dbReference type="AlphaFoldDB" id="A0A6C0CLH3"/>
<organism evidence="1">
    <name type="scientific">viral metagenome</name>
    <dbReference type="NCBI Taxonomy" id="1070528"/>
    <lineage>
        <taxon>unclassified sequences</taxon>
        <taxon>metagenomes</taxon>
        <taxon>organismal metagenomes</taxon>
    </lineage>
</organism>
<dbReference type="EMBL" id="MN739448">
    <property type="protein sequence ID" value="QHT05002.1"/>
    <property type="molecule type" value="Genomic_DNA"/>
</dbReference>
<name>A0A6C0CLH3_9ZZZZ</name>
<accession>A0A6C0CLH3</accession>
<sequence length="87" mass="10054">MDQPIRPIDVFPLPVLSTSIIQYVNSALRTRFSNQKTVRITLKELMDFHPGFQLGMFDAVAAVYSNRGWNVLAYKENLPEYCLLFRS</sequence>
<reference evidence="1" key="1">
    <citation type="journal article" date="2020" name="Nature">
        <title>Giant virus diversity and host interactions through global metagenomics.</title>
        <authorList>
            <person name="Schulz F."/>
            <person name="Roux S."/>
            <person name="Paez-Espino D."/>
            <person name="Jungbluth S."/>
            <person name="Walsh D.A."/>
            <person name="Denef V.J."/>
            <person name="McMahon K.D."/>
            <person name="Konstantinidis K.T."/>
            <person name="Eloe-Fadrosh E.A."/>
            <person name="Kyrpides N.C."/>
            <person name="Woyke T."/>
        </authorList>
    </citation>
    <scope>NUCLEOTIDE SEQUENCE</scope>
    <source>
        <strain evidence="1">GVMAG-M-3300021354-14</strain>
    </source>
</reference>
<evidence type="ECO:0000313" key="1">
    <source>
        <dbReference type="EMBL" id="QHT05002.1"/>
    </source>
</evidence>
<proteinExistence type="predicted"/>
<protein>
    <submittedName>
        <fullName evidence="1">Uncharacterized protein</fullName>
    </submittedName>
</protein>